<sequence length="121" mass="13131">MSTSKSRRNLSIAAVSSIIIVSASTLLFKTYPHLKPDTSSLLSKIKSYTKTDSTATTSPEQSSEDDESNLLGESTVVVTDRAVSQWTEDELLAFLKEKEISVPEGSTFAELVSLVSQIQSN</sequence>
<dbReference type="EMBL" id="KV453847">
    <property type="protein sequence ID" value="ODV88180.1"/>
    <property type="molecule type" value="Genomic_DNA"/>
</dbReference>
<dbReference type="Proteomes" id="UP000094801">
    <property type="component" value="Unassembled WGS sequence"/>
</dbReference>
<feature type="region of interest" description="Disordered" evidence="1">
    <location>
        <begin position="49"/>
        <end position="71"/>
    </location>
</feature>
<gene>
    <name evidence="2" type="ORF">CANARDRAFT_5479</name>
</gene>
<name>A0A1E4T8U5_9ASCO</name>
<keyword evidence="3" id="KW-1185">Reference proteome</keyword>
<dbReference type="OrthoDB" id="2527403at2759"/>
<proteinExistence type="predicted"/>
<protein>
    <submittedName>
        <fullName evidence="2">Uncharacterized protein</fullName>
    </submittedName>
</protein>
<evidence type="ECO:0000313" key="3">
    <source>
        <dbReference type="Proteomes" id="UP000094801"/>
    </source>
</evidence>
<accession>A0A1E4T8U5</accession>
<organism evidence="2 3">
    <name type="scientific">[Candida] arabinofermentans NRRL YB-2248</name>
    <dbReference type="NCBI Taxonomy" id="983967"/>
    <lineage>
        <taxon>Eukaryota</taxon>
        <taxon>Fungi</taxon>
        <taxon>Dikarya</taxon>
        <taxon>Ascomycota</taxon>
        <taxon>Saccharomycotina</taxon>
        <taxon>Pichiomycetes</taxon>
        <taxon>Pichiales</taxon>
        <taxon>Pichiaceae</taxon>
        <taxon>Ogataea</taxon>
        <taxon>Ogataea/Candida clade</taxon>
    </lineage>
</organism>
<reference evidence="3" key="1">
    <citation type="submission" date="2016-04" db="EMBL/GenBank/DDBJ databases">
        <title>Comparative genomics of biotechnologically important yeasts.</title>
        <authorList>
            <consortium name="DOE Joint Genome Institute"/>
            <person name="Riley R."/>
            <person name="Haridas S."/>
            <person name="Wolfe K.H."/>
            <person name="Lopes M.R."/>
            <person name="Hittinger C.T."/>
            <person name="Goker M."/>
            <person name="Salamov A."/>
            <person name="Wisecaver J."/>
            <person name="Long T.M."/>
            <person name="Aerts A.L."/>
            <person name="Barry K."/>
            <person name="Choi C."/>
            <person name="Clum A."/>
            <person name="Coughlan A.Y."/>
            <person name="Deshpande S."/>
            <person name="Douglass A.P."/>
            <person name="Hanson S.J."/>
            <person name="Klenk H.-P."/>
            <person name="Labutti K."/>
            <person name="Lapidus A."/>
            <person name="Lindquist E."/>
            <person name="Lipzen A."/>
            <person name="Meier-Kolthoff J.P."/>
            <person name="Ohm R.A."/>
            <person name="Otillar R.P."/>
            <person name="Pangilinan J."/>
            <person name="Peng Y."/>
            <person name="Rokas A."/>
            <person name="Rosa C.A."/>
            <person name="Scheuner C."/>
            <person name="Sibirny A.A."/>
            <person name="Slot J.C."/>
            <person name="Stielow J.B."/>
            <person name="Sun H."/>
            <person name="Kurtzman C.P."/>
            <person name="Blackwell M."/>
            <person name="Grigoriev I.V."/>
            <person name="Jeffries T.W."/>
        </authorList>
    </citation>
    <scope>NUCLEOTIDE SEQUENCE [LARGE SCALE GENOMIC DNA]</scope>
    <source>
        <strain evidence="3">NRRL YB-2248</strain>
    </source>
</reference>
<dbReference type="AlphaFoldDB" id="A0A1E4T8U5"/>
<evidence type="ECO:0000313" key="2">
    <source>
        <dbReference type="EMBL" id="ODV88180.1"/>
    </source>
</evidence>
<feature type="compositionally biased region" description="Polar residues" evidence="1">
    <location>
        <begin position="49"/>
        <end position="61"/>
    </location>
</feature>
<evidence type="ECO:0000256" key="1">
    <source>
        <dbReference type="SAM" id="MobiDB-lite"/>
    </source>
</evidence>